<sequence length="462" mass="50477">MEAQKTADGSAGRLETSKVAMAEETSTQYKPPTCEDVRASPKQQKEEQDDWGSFAKDKKKKNEGAAAVEETPEPVVVEKPADDGWDDWRTTTTKKGKKAKKSSISAAVSEPLIVPLLGPNSVDLLAKKNRKLDIIVGGEAPAPPSSSSRPSSVTWSIPPASKTTQSDAPTRVSQATTAVAAQSRIRIDPSGSDVAGTESQQTTSPPRGLLRRRSKSPQSRPPMGPQHTAHTCSEEDDDEWLHLEDEITPWDSASRPRQTARPRTTRPPVVPPSQYIRPTRETSTSREGQRTPRRRPHVVKVGHGTIEPLPTYPPFSMYPGYDFPYMSMPPRPYPGPYMGSVPKPFSPYVPSMISGTTAVPTPPELPFQRYPSPPRRRRTPSPPPAPAPALAPPPTPAPSLPPPPPPPLAAPEPSQSTRDLDPIALVESYLEALKESKEKELLDANRILSWIDRRSRYGPLNS</sequence>
<dbReference type="EMBL" id="ML977012">
    <property type="protein sequence ID" value="KAF1952221.1"/>
    <property type="molecule type" value="Genomic_DNA"/>
</dbReference>
<feature type="compositionally biased region" description="Low complexity" evidence="1">
    <location>
        <begin position="65"/>
        <end position="78"/>
    </location>
</feature>
<evidence type="ECO:0000313" key="3">
    <source>
        <dbReference type="Proteomes" id="UP000800035"/>
    </source>
</evidence>
<evidence type="ECO:0000313" key="2">
    <source>
        <dbReference type="EMBL" id="KAF1952221.1"/>
    </source>
</evidence>
<keyword evidence="3" id="KW-1185">Reference proteome</keyword>
<name>A0A6A5TI08_9PLEO</name>
<proteinExistence type="predicted"/>
<accession>A0A6A5TI08</accession>
<gene>
    <name evidence="2" type="ORF">CC80DRAFT_182540</name>
</gene>
<reference evidence="2" key="1">
    <citation type="journal article" date="2020" name="Stud. Mycol.">
        <title>101 Dothideomycetes genomes: a test case for predicting lifestyles and emergence of pathogens.</title>
        <authorList>
            <person name="Haridas S."/>
            <person name="Albert R."/>
            <person name="Binder M."/>
            <person name="Bloem J."/>
            <person name="Labutti K."/>
            <person name="Salamov A."/>
            <person name="Andreopoulos B."/>
            <person name="Baker S."/>
            <person name="Barry K."/>
            <person name="Bills G."/>
            <person name="Bluhm B."/>
            <person name="Cannon C."/>
            <person name="Castanera R."/>
            <person name="Culley D."/>
            <person name="Daum C."/>
            <person name="Ezra D."/>
            <person name="Gonzalez J."/>
            <person name="Henrissat B."/>
            <person name="Kuo A."/>
            <person name="Liang C."/>
            <person name="Lipzen A."/>
            <person name="Lutzoni F."/>
            <person name="Magnuson J."/>
            <person name="Mondo S."/>
            <person name="Nolan M."/>
            <person name="Ohm R."/>
            <person name="Pangilinan J."/>
            <person name="Park H.-J."/>
            <person name="Ramirez L."/>
            <person name="Alfaro M."/>
            <person name="Sun H."/>
            <person name="Tritt A."/>
            <person name="Yoshinaga Y."/>
            <person name="Zwiers L.-H."/>
            <person name="Turgeon B."/>
            <person name="Goodwin S."/>
            <person name="Spatafora J."/>
            <person name="Crous P."/>
            <person name="Grigoriev I."/>
        </authorList>
    </citation>
    <scope>NUCLEOTIDE SEQUENCE</scope>
    <source>
        <strain evidence="2">CBS 675.92</strain>
    </source>
</reference>
<evidence type="ECO:0000256" key="1">
    <source>
        <dbReference type="SAM" id="MobiDB-lite"/>
    </source>
</evidence>
<feature type="compositionally biased region" description="Basic and acidic residues" evidence="1">
    <location>
        <begin position="33"/>
        <end position="46"/>
    </location>
</feature>
<dbReference type="Proteomes" id="UP000800035">
    <property type="component" value="Unassembled WGS sequence"/>
</dbReference>
<dbReference type="AlphaFoldDB" id="A0A6A5TI08"/>
<feature type="region of interest" description="Disordered" evidence="1">
    <location>
        <begin position="1"/>
        <end position="105"/>
    </location>
</feature>
<protein>
    <submittedName>
        <fullName evidence="2">Uncharacterized protein</fullName>
    </submittedName>
</protein>
<feature type="compositionally biased region" description="Polar residues" evidence="1">
    <location>
        <begin position="161"/>
        <end position="180"/>
    </location>
</feature>
<feature type="region of interest" description="Disordered" evidence="1">
    <location>
        <begin position="347"/>
        <end position="422"/>
    </location>
</feature>
<feature type="compositionally biased region" description="Basic residues" evidence="1">
    <location>
        <begin position="92"/>
        <end position="101"/>
    </location>
</feature>
<feature type="compositionally biased region" description="Pro residues" evidence="1">
    <location>
        <begin position="380"/>
        <end position="410"/>
    </location>
</feature>
<organism evidence="2 3">
    <name type="scientific">Byssothecium circinans</name>
    <dbReference type="NCBI Taxonomy" id="147558"/>
    <lineage>
        <taxon>Eukaryota</taxon>
        <taxon>Fungi</taxon>
        <taxon>Dikarya</taxon>
        <taxon>Ascomycota</taxon>
        <taxon>Pezizomycotina</taxon>
        <taxon>Dothideomycetes</taxon>
        <taxon>Pleosporomycetidae</taxon>
        <taxon>Pleosporales</taxon>
        <taxon>Massarineae</taxon>
        <taxon>Massarinaceae</taxon>
        <taxon>Byssothecium</taxon>
    </lineage>
</organism>
<feature type="compositionally biased region" description="Basic and acidic residues" evidence="1">
    <location>
        <begin position="79"/>
        <end position="89"/>
    </location>
</feature>
<dbReference type="OrthoDB" id="10686003at2759"/>
<feature type="compositionally biased region" description="Basic and acidic residues" evidence="1">
    <location>
        <begin position="278"/>
        <end position="290"/>
    </location>
</feature>
<feature type="compositionally biased region" description="Basic residues" evidence="1">
    <location>
        <begin position="291"/>
        <end position="300"/>
    </location>
</feature>
<feature type="region of interest" description="Disordered" evidence="1">
    <location>
        <begin position="137"/>
        <end position="313"/>
    </location>
</feature>